<dbReference type="EMBL" id="BMXL01000006">
    <property type="protein sequence ID" value="GHD22218.1"/>
    <property type="molecule type" value="Genomic_DNA"/>
</dbReference>
<accession>A0A918XAL7</accession>
<name>A0A918XAL7_9ACTN</name>
<dbReference type="AlphaFoldDB" id="A0A918XAL7"/>
<dbReference type="Proteomes" id="UP000654947">
    <property type="component" value="Unassembled WGS sequence"/>
</dbReference>
<sequence length="51" mass="5505">MAESVVAVLEARGLSVPDRVRERVAEEPAPEILSGRLRRAATVEKSGALFD</sequence>
<gene>
    <name evidence="1" type="ORF">GCM10007147_16250</name>
</gene>
<proteinExistence type="predicted"/>
<keyword evidence="2" id="KW-1185">Reference proteome</keyword>
<organism evidence="1 2">
    <name type="scientific">Nocardiopsis kunsanensis</name>
    <dbReference type="NCBI Taxonomy" id="141693"/>
    <lineage>
        <taxon>Bacteria</taxon>
        <taxon>Bacillati</taxon>
        <taxon>Actinomycetota</taxon>
        <taxon>Actinomycetes</taxon>
        <taxon>Streptosporangiales</taxon>
        <taxon>Nocardiopsidaceae</taxon>
        <taxon>Nocardiopsis</taxon>
    </lineage>
</organism>
<evidence type="ECO:0000313" key="2">
    <source>
        <dbReference type="Proteomes" id="UP000654947"/>
    </source>
</evidence>
<evidence type="ECO:0000313" key="1">
    <source>
        <dbReference type="EMBL" id="GHD22218.1"/>
    </source>
</evidence>
<reference evidence="1 2" key="1">
    <citation type="journal article" date="2014" name="Int. J. Syst. Evol. Microbiol.">
        <title>Complete genome sequence of Corynebacterium casei LMG S-19264T (=DSM 44701T), isolated from a smear-ripened cheese.</title>
        <authorList>
            <consortium name="US DOE Joint Genome Institute (JGI-PGF)"/>
            <person name="Walter F."/>
            <person name="Albersmeier A."/>
            <person name="Kalinowski J."/>
            <person name="Ruckert C."/>
        </authorList>
    </citation>
    <scope>NUCLEOTIDE SEQUENCE [LARGE SCALE GENOMIC DNA]</scope>
    <source>
        <strain evidence="1 2">KCTC 19473</strain>
    </source>
</reference>
<dbReference type="RefSeq" id="WP_230479936.1">
    <property type="nucleotide sequence ID" value="NZ_BMXL01000006.1"/>
</dbReference>
<comment type="caution">
    <text evidence="1">The sequence shown here is derived from an EMBL/GenBank/DDBJ whole genome shotgun (WGS) entry which is preliminary data.</text>
</comment>
<protein>
    <submittedName>
        <fullName evidence="1">Uncharacterized protein</fullName>
    </submittedName>
</protein>